<evidence type="ECO:0008006" key="3">
    <source>
        <dbReference type="Google" id="ProtNLM"/>
    </source>
</evidence>
<organism evidence="1 2">
    <name type="scientific">Paraburkholderia kirstenboschensis</name>
    <dbReference type="NCBI Taxonomy" id="1245436"/>
    <lineage>
        <taxon>Bacteria</taxon>
        <taxon>Pseudomonadati</taxon>
        <taxon>Pseudomonadota</taxon>
        <taxon>Betaproteobacteria</taxon>
        <taxon>Burkholderiales</taxon>
        <taxon>Burkholderiaceae</taxon>
        <taxon>Paraburkholderia</taxon>
    </lineage>
</organism>
<accession>A0ABZ0E8M2</accession>
<evidence type="ECO:0000313" key="2">
    <source>
        <dbReference type="Proteomes" id="UP001302652"/>
    </source>
</evidence>
<dbReference type="InterPro" id="IPR023614">
    <property type="entry name" value="Porin_dom_sf"/>
</dbReference>
<dbReference type="EMBL" id="CP136511">
    <property type="protein sequence ID" value="WOD13546.1"/>
    <property type="molecule type" value="Genomic_DNA"/>
</dbReference>
<evidence type="ECO:0000313" key="1">
    <source>
        <dbReference type="EMBL" id="WOD13546.1"/>
    </source>
</evidence>
<reference evidence="1 2" key="1">
    <citation type="submission" date="2023-10" db="EMBL/GenBank/DDBJ databases">
        <title>Surface-active antibiotics is a multifunctional adaptation for post-fire microbes.</title>
        <authorList>
            <person name="Liu M.D."/>
            <person name="Du Y."/>
            <person name="Koupaei S.K."/>
            <person name="Kim N.R."/>
            <person name="Zhang W."/>
            <person name="Traxler M.F."/>
        </authorList>
    </citation>
    <scope>NUCLEOTIDE SEQUENCE [LARGE SCALE GENOMIC DNA]</scope>
    <source>
        <strain evidence="1 2">F3</strain>
    </source>
</reference>
<dbReference type="Proteomes" id="UP001302652">
    <property type="component" value="Chromosome 3"/>
</dbReference>
<name>A0ABZ0E8M2_9BURK</name>
<dbReference type="Gene3D" id="2.40.160.10">
    <property type="entry name" value="Porin"/>
    <property type="match status" value="1"/>
</dbReference>
<protein>
    <recommendedName>
        <fullName evidence="3">Porin</fullName>
    </recommendedName>
</protein>
<gene>
    <name evidence="1" type="ORF">RW095_05955</name>
</gene>
<sequence length="128" mass="13584">MAHAHACELADCDERPFDFGRGTRLNTAQAFVNYRLNAAIELGVGYDYTQGSGNNVDASYNQVSLGANYSLSTRTDLHALAAYQKASSNTIDAETGQLVAATASIADFGNDASTNNQTMVMLGGPHLF</sequence>
<dbReference type="SUPFAM" id="SSF56935">
    <property type="entry name" value="Porins"/>
    <property type="match status" value="1"/>
</dbReference>
<proteinExistence type="predicted"/>
<keyword evidence="2" id="KW-1185">Reference proteome</keyword>
<dbReference type="RefSeq" id="WP_317015103.1">
    <property type="nucleotide sequence ID" value="NZ_CP136511.1"/>
</dbReference>